<gene>
    <name evidence="2" type="ORF">EPA86_01625</name>
</gene>
<dbReference type="Proteomes" id="UP000315303">
    <property type="component" value="Unassembled WGS sequence"/>
</dbReference>
<dbReference type="RefSeq" id="WP_140601236.1">
    <property type="nucleotide sequence ID" value="NZ_SAWY01000003.1"/>
</dbReference>
<dbReference type="OrthoDB" id="9798009at2"/>
<protein>
    <recommendedName>
        <fullName evidence="4">MotA/TolQ/ExbB proton channel domain-containing protein</fullName>
    </recommendedName>
</protein>
<evidence type="ECO:0000256" key="1">
    <source>
        <dbReference type="SAM" id="Phobius"/>
    </source>
</evidence>
<name>A0A502L3F4_9GAMM</name>
<sequence>MDLINLQNEQAAILASSLTIIVCIIIVISFSFAVYSLKRGQASDYVSYTPALLTSLGIFGTFAGIVIGLMAFDANNIDGSIEGLLNGLKTAFLTSLVGIILSIIFKVLQTSGAVSAPKNIEEVSSATPEDILGAINHQGKSIESLVTAIGGDSDGSILSQLKLLRGDINDNQRLAIKSQQETAETLKLVNEQLSNQREYFTSFSDKLWIKMQDFADMLSKSATETVIEALKQVITDFNNNLTEQFGENFKQLNESVKELVVWQENYKVQIAEMTDQYKLGVSSIIATEASVTAISNESKAIPETMTDLKSIMEVNNHQLSELENHLAAFKDIRDKAVEAVPEIRKQIDETVKMISESVESASTHYNSLLTESDKYIQSHISASNELLDKFVSNSKEGVETIGEKLADSAAKVEKVISGGAEQFETQVKLTNESLQATTHEVSDNTVKIREELDHTVKELSINVRDMVNGLIDDSKVMAKTLTDANNALTSDTSAARDSVVQSIENMQKRLESSLEDVFEAQTQHMTKVFSNIDASLKDQVAKTGDAVEKQLGFNDQALQQELNSTMNVLAKNLGSITSKFTSDYQALVREMSNVVKQAV</sequence>
<reference evidence="2 3" key="1">
    <citation type="submission" date="2019-01" db="EMBL/GenBank/DDBJ databases">
        <title>Litorilituus lipolytica sp. nov., isolated from intertidal sand of the Yellow Sea in China.</title>
        <authorList>
            <person name="Liu A."/>
        </authorList>
    </citation>
    <scope>NUCLEOTIDE SEQUENCE [LARGE SCALE GENOMIC DNA]</scope>
    <source>
        <strain evidence="2 3">RZ04</strain>
    </source>
</reference>
<keyword evidence="1" id="KW-0472">Membrane</keyword>
<accession>A0A502L3F4</accession>
<dbReference type="Gene3D" id="1.20.5.1230">
    <property type="entry name" value="Apolipoprotein A-I"/>
    <property type="match status" value="1"/>
</dbReference>
<evidence type="ECO:0000313" key="3">
    <source>
        <dbReference type="Proteomes" id="UP000315303"/>
    </source>
</evidence>
<evidence type="ECO:0008006" key="4">
    <source>
        <dbReference type="Google" id="ProtNLM"/>
    </source>
</evidence>
<dbReference type="EMBL" id="SAWY01000003">
    <property type="protein sequence ID" value="TPH18490.1"/>
    <property type="molecule type" value="Genomic_DNA"/>
</dbReference>
<keyword evidence="1" id="KW-1133">Transmembrane helix</keyword>
<feature type="transmembrane region" description="Helical" evidence="1">
    <location>
        <begin position="84"/>
        <end position="105"/>
    </location>
</feature>
<feature type="transmembrane region" description="Helical" evidence="1">
    <location>
        <begin position="47"/>
        <end position="72"/>
    </location>
</feature>
<proteinExistence type="predicted"/>
<keyword evidence="3" id="KW-1185">Reference proteome</keyword>
<comment type="caution">
    <text evidence="2">The sequence shown here is derived from an EMBL/GenBank/DDBJ whole genome shotgun (WGS) entry which is preliminary data.</text>
</comment>
<dbReference type="AlphaFoldDB" id="A0A502L3F4"/>
<organism evidence="2 3">
    <name type="scientific">Litorilituus lipolyticus</name>
    <dbReference type="NCBI Taxonomy" id="2491017"/>
    <lineage>
        <taxon>Bacteria</taxon>
        <taxon>Pseudomonadati</taxon>
        <taxon>Pseudomonadota</taxon>
        <taxon>Gammaproteobacteria</taxon>
        <taxon>Alteromonadales</taxon>
        <taxon>Colwelliaceae</taxon>
        <taxon>Litorilituus</taxon>
    </lineage>
</organism>
<feature type="transmembrane region" description="Helical" evidence="1">
    <location>
        <begin position="12"/>
        <end position="35"/>
    </location>
</feature>
<keyword evidence="1" id="KW-0812">Transmembrane</keyword>
<evidence type="ECO:0000313" key="2">
    <source>
        <dbReference type="EMBL" id="TPH18490.1"/>
    </source>
</evidence>
<dbReference type="SUPFAM" id="SSF58113">
    <property type="entry name" value="Apolipoprotein A-I"/>
    <property type="match status" value="1"/>
</dbReference>